<dbReference type="Proteomes" id="UP000183376">
    <property type="component" value="Chromosome I"/>
</dbReference>
<evidence type="ECO:0000313" key="4">
    <source>
        <dbReference type="Proteomes" id="UP000183376"/>
    </source>
</evidence>
<dbReference type="AlphaFoldDB" id="A0A1G9UZP5"/>
<feature type="region of interest" description="Disordered" evidence="1">
    <location>
        <begin position="1"/>
        <end position="36"/>
    </location>
</feature>
<proteinExistence type="predicted"/>
<gene>
    <name evidence="3" type="ORF">SAMN04489726_2725</name>
</gene>
<dbReference type="OrthoDB" id="9963175at2"/>
<dbReference type="RefSeq" id="WP_030431829.1">
    <property type="nucleotide sequence ID" value="NZ_JOEF01000021.1"/>
</dbReference>
<feature type="compositionally biased region" description="Polar residues" evidence="1">
    <location>
        <begin position="1"/>
        <end position="11"/>
    </location>
</feature>
<keyword evidence="2" id="KW-0472">Membrane</keyword>
<dbReference type="EMBL" id="LT629701">
    <property type="protein sequence ID" value="SDM65267.1"/>
    <property type="molecule type" value="Genomic_DNA"/>
</dbReference>
<accession>A0A1G9UZP5</accession>
<keyword evidence="4" id="KW-1185">Reference proteome</keyword>
<evidence type="ECO:0000256" key="2">
    <source>
        <dbReference type="SAM" id="Phobius"/>
    </source>
</evidence>
<reference evidence="3 4" key="1">
    <citation type="submission" date="2016-10" db="EMBL/GenBank/DDBJ databases">
        <authorList>
            <person name="de Groot N.N."/>
        </authorList>
    </citation>
    <scope>NUCLEOTIDE SEQUENCE [LARGE SCALE GENOMIC DNA]</scope>
    <source>
        <strain evidence="3 4">DSM 44149</strain>
    </source>
</reference>
<protein>
    <submittedName>
        <fullName evidence="3">Uncharacterized protein</fullName>
    </submittedName>
</protein>
<evidence type="ECO:0000313" key="3">
    <source>
        <dbReference type="EMBL" id="SDM65267.1"/>
    </source>
</evidence>
<evidence type="ECO:0000256" key="1">
    <source>
        <dbReference type="SAM" id="MobiDB-lite"/>
    </source>
</evidence>
<name>A0A1G9UZP5_ALLAB</name>
<organism evidence="3 4">
    <name type="scientific">Allokutzneria albata</name>
    <name type="common">Kibdelosporangium albatum</name>
    <dbReference type="NCBI Taxonomy" id="211114"/>
    <lineage>
        <taxon>Bacteria</taxon>
        <taxon>Bacillati</taxon>
        <taxon>Actinomycetota</taxon>
        <taxon>Actinomycetes</taxon>
        <taxon>Pseudonocardiales</taxon>
        <taxon>Pseudonocardiaceae</taxon>
        <taxon>Allokutzneria</taxon>
    </lineage>
</organism>
<feature type="transmembrane region" description="Helical" evidence="2">
    <location>
        <begin position="84"/>
        <end position="108"/>
    </location>
</feature>
<sequence length="112" mass="11989">MSVERVSQQPSRPSPAVLAPRRRRVHLGPAGRGPRAVSAIPVQRPAAGRRRSCFLAPLVRRTRRWSPATRQAVFTMVPLVTFGAVSMLAGPAVAAIILASLFGGAALCRRRG</sequence>
<keyword evidence="2" id="KW-1133">Transmembrane helix</keyword>
<keyword evidence="2" id="KW-0812">Transmembrane</keyword>